<dbReference type="STRING" id="39947.A0A0N7KRG0"/>
<evidence type="ECO:0000313" key="3">
    <source>
        <dbReference type="Proteomes" id="UP000059680"/>
    </source>
</evidence>
<evidence type="ECO:0000256" key="1">
    <source>
        <dbReference type="SAM" id="Phobius"/>
    </source>
</evidence>
<name>A0A0N7KRG0_ORYSJ</name>
<reference evidence="3" key="1">
    <citation type="journal article" date="2005" name="Nature">
        <title>The map-based sequence of the rice genome.</title>
        <authorList>
            <consortium name="International rice genome sequencing project (IRGSP)"/>
            <person name="Matsumoto T."/>
            <person name="Wu J."/>
            <person name="Kanamori H."/>
            <person name="Katayose Y."/>
            <person name="Fujisawa M."/>
            <person name="Namiki N."/>
            <person name="Mizuno H."/>
            <person name="Yamamoto K."/>
            <person name="Antonio B.A."/>
            <person name="Baba T."/>
            <person name="Sakata K."/>
            <person name="Nagamura Y."/>
            <person name="Aoki H."/>
            <person name="Arikawa K."/>
            <person name="Arita K."/>
            <person name="Bito T."/>
            <person name="Chiden Y."/>
            <person name="Fujitsuka N."/>
            <person name="Fukunaka R."/>
            <person name="Hamada M."/>
            <person name="Harada C."/>
            <person name="Hayashi A."/>
            <person name="Hijishita S."/>
            <person name="Honda M."/>
            <person name="Hosokawa S."/>
            <person name="Ichikawa Y."/>
            <person name="Idonuma A."/>
            <person name="Iijima M."/>
            <person name="Ikeda M."/>
            <person name="Ikeno M."/>
            <person name="Ito K."/>
            <person name="Ito S."/>
            <person name="Ito T."/>
            <person name="Ito Y."/>
            <person name="Ito Y."/>
            <person name="Iwabuchi A."/>
            <person name="Kamiya K."/>
            <person name="Karasawa W."/>
            <person name="Kurita K."/>
            <person name="Katagiri S."/>
            <person name="Kikuta A."/>
            <person name="Kobayashi H."/>
            <person name="Kobayashi N."/>
            <person name="Machita K."/>
            <person name="Maehara T."/>
            <person name="Masukawa M."/>
            <person name="Mizubayashi T."/>
            <person name="Mukai Y."/>
            <person name="Nagasaki H."/>
            <person name="Nagata Y."/>
            <person name="Naito S."/>
            <person name="Nakashima M."/>
            <person name="Nakama Y."/>
            <person name="Nakamichi Y."/>
            <person name="Nakamura M."/>
            <person name="Meguro A."/>
            <person name="Negishi M."/>
            <person name="Ohta I."/>
            <person name="Ohta T."/>
            <person name="Okamoto M."/>
            <person name="Ono N."/>
            <person name="Saji S."/>
            <person name="Sakaguchi M."/>
            <person name="Sakai K."/>
            <person name="Shibata M."/>
            <person name="Shimokawa T."/>
            <person name="Song J."/>
            <person name="Takazaki Y."/>
            <person name="Terasawa K."/>
            <person name="Tsugane M."/>
            <person name="Tsuji K."/>
            <person name="Ueda S."/>
            <person name="Waki K."/>
            <person name="Yamagata H."/>
            <person name="Yamamoto M."/>
            <person name="Yamamoto S."/>
            <person name="Yamane H."/>
            <person name="Yoshiki S."/>
            <person name="Yoshihara R."/>
            <person name="Yukawa K."/>
            <person name="Zhong H."/>
            <person name="Yano M."/>
            <person name="Yuan Q."/>
            <person name="Ouyang S."/>
            <person name="Liu J."/>
            <person name="Jones K.M."/>
            <person name="Gansberger K."/>
            <person name="Moffat K."/>
            <person name="Hill J."/>
            <person name="Bera J."/>
            <person name="Fadrosh D."/>
            <person name="Jin S."/>
            <person name="Johri S."/>
            <person name="Kim M."/>
            <person name="Overton L."/>
            <person name="Reardon M."/>
            <person name="Tsitrin T."/>
            <person name="Vuong H."/>
            <person name="Weaver B."/>
            <person name="Ciecko A."/>
            <person name="Tallon L."/>
            <person name="Jackson J."/>
            <person name="Pai G."/>
            <person name="Aken S.V."/>
            <person name="Utterback T."/>
            <person name="Reidmuller S."/>
            <person name="Feldblyum T."/>
            <person name="Hsiao J."/>
            <person name="Zismann V."/>
            <person name="Iobst S."/>
            <person name="de Vazeille A.R."/>
            <person name="Buell C.R."/>
            <person name="Ying K."/>
            <person name="Li Y."/>
            <person name="Lu T."/>
            <person name="Huang Y."/>
            <person name="Zhao Q."/>
            <person name="Feng Q."/>
            <person name="Zhang L."/>
            <person name="Zhu J."/>
            <person name="Weng Q."/>
            <person name="Mu J."/>
            <person name="Lu Y."/>
            <person name="Fan D."/>
            <person name="Liu Y."/>
            <person name="Guan J."/>
            <person name="Zhang Y."/>
            <person name="Yu S."/>
            <person name="Liu X."/>
            <person name="Zhang Y."/>
            <person name="Hong G."/>
            <person name="Han B."/>
            <person name="Choisne N."/>
            <person name="Demange N."/>
            <person name="Orjeda G."/>
            <person name="Samain S."/>
            <person name="Cattolico L."/>
            <person name="Pelletier E."/>
            <person name="Couloux A."/>
            <person name="Segurens B."/>
            <person name="Wincker P."/>
            <person name="D'Hont A."/>
            <person name="Scarpelli C."/>
            <person name="Weissenbach J."/>
            <person name="Salanoubat M."/>
            <person name="Quetier F."/>
            <person name="Yu Y."/>
            <person name="Kim H.R."/>
            <person name="Rambo T."/>
            <person name="Currie J."/>
            <person name="Collura K."/>
            <person name="Luo M."/>
            <person name="Yang T."/>
            <person name="Ammiraju J.S.S."/>
            <person name="Engler F."/>
            <person name="Soderlund C."/>
            <person name="Wing R.A."/>
            <person name="Palmer L.E."/>
            <person name="de la Bastide M."/>
            <person name="Spiegel L."/>
            <person name="Nascimento L."/>
            <person name="Zutavern T."/>
            <person name="O'Shaughnessy A."/>
            <person name="Dike S."/>
            <person name="Dedhia N."/>
            <person name="Preston R."/>
            <person name="Balija V."/>
            <person name="McCombie W.R."/>
            <person name="Chow T."/>
            <person name="Chen H."/>
            <person name="Chung M."/>
            <person name="Chen C."/>
            <person name="Shaw J."/>
            <person name="Wu H."/>
            <person name="Hsiao K."/>
            <person name="Chao Y."/>
            <person name="Chu M."/>
            <person name="Cheng C."/>
            <person name="Hour A."/>
            <person name="Lee P."/>
            <person name="Lin S."/>
            <person name="Lin Y."/>
            <person name="Liou J."/>
            <person name="Liu S."/>
            <person name="Hsing Y."/>
            <person name="Raghuvanshi S."/>
            <person name="Mohanty A."/>
            <person name="Bharti A.K."/>
            <person name="Gaur A."/>
            <person name="Gupta V."/>
            <person name="Kumar D."/>
            <person name="Ravi V."/>
            <person name="Vij S."/>
            <person name="Kapur A."/>
            <person name="Khurana P."/>
            <person name="Khurana P."/>
            <person name="Khurana J.P."/>
            <person name="Tyagi A.K."/>
            <person name="Gaikwad K."/>
            <person name="Singh A."/>
            <person name="Dalal V."/>
            <person name="Srivastava S."/>
            <person name="Dixit A."/>
            <person name="Pal A.K."/>
            <person name="Ghazi I.A."/>
            <person name="Yadav M."/>
            <person name="Pandit A."/>
            <person name="Bhargava A."/>
            <person name="Sureshbabu K."/>
            <person name="Batra K."/>
            <person name="Sharma T.R."/>
            <person name="Mohapatra T."/>
            <person name="Singh N.K."/>
            <person name="Messing J."/>
            <person name="Nelson A.B."/>
            <person name="Fuks G."/>
            <person name="Kavchok S."/>
            <person name="Keizer G."/>
            <person name="Linton E."/>
            <person name="Llaca V."/>
            <person name="Song R."/>
            <person name="Tanyolac B."/>
            <person name="Young S."/>
            <person name="Ho-Il K."/>
            <person name="Hahn J.H."/>
            <person name="Sangsakoo G."/>
            <person name="Vanavichit A."/>
            <person name="de Mattos Luiz.A.T."/>
            <person name="Zimmer P.D."/>
            <person name="Malone G."/>
            <person name="Dellagostin O."/>
            <person name="de Oliveira A.C."/>
            <person name="Bevan M."/>
            <person name="Bancroft I."/>
            <person name="Minx P."/>
            <person name="Cordum H."/>
            <person name="Wilson R."/>
            <person name="Cheng Z."/>
            <person name="Jin W."/>
            <person name="Jiang J."/>
            <person name="Leong S.A."/>
            <person name="Iwama H."/>
            <person name="Gojobori T."/>
            <person name="Itoh T."/>
            <person name="Niimura Y."/>
            <person name="Fujii Y."/>
            <person name="Habara T."/>
            <person name="Sakai H."/>
            <person name="Sato Y."/>
            <person name="Wilson G."/>
            <person name="Kumar K."/>
            <person name="McCouch S."/>
            <person name="Juretic N."/>
            <person name="Hoen D."/>
            <person name="Wright S."/>
            <person name="Bruskiewich R."/>
            <person name="Bureau T."/>
            <person name="Miyao A."/>
            <person name="Hirochika H."/>
            <person name="Nishikawa T."/>
            <person name="Kadowaki K."/>
            <person name="Sugiura M."/>
            <person name="Burr B."/>
            <person name="Sasaki T."/>
        </authorList>
    </citation>
    <scope>NUCLEOTIDE SEQUENCE [LARGE SCALE GENOMIC DNA]</scope>
    <source>
        <strain evidence="3">cv. Nipponbare</strain>
    </source>
</reference>
<reference evidence="2 3" key="2">
    <citation type="journal article" date="2013" name="Plant Cell Physiol.">
        <title>Rice Annotation Project Database (RAP-DB): an integrative and interactive database for rice genomics.</title>
        <authorList>
            <person name="Sakai H."/>
            <person name="Lee S.S."/>
            <person name="Tanaka T."/>
            <person name="Numa H."/>
            <person name="Kim J."/>
            <person name="Kawahara Y."/>
            <person name="Wakimoto H."/>
            <person name="Yang C.C."/>
            <person name="Iwamoto M."/>
            <person name="Abe T."/>
            <person name="Yamada Y."/>
            <person name="Muto A."/>
            <person name="Inokuchi H."/>
            <person name="Ikemura T."/>
            <person name="Matsumoto T."/>
            <person name="Sasaki T."/>
            <person name="Itoh T."/>
        </authorList>
    </citation>
    <scope>NUCLEOTIDE SEQUENCE [LARGE SCALE GENOMIC DNA]</scope>
    <source>
        <strain evidence="3">cv. Nipponbare</strain>
    </source>
</reference>
<dbReference type="AlphaFoldDB" id="A0A0N7KRG0"/>
<reference evidence="2 3" key="3">
    <citation type="journal article" date="2013" name="Rice">
        <title>Improvement of the Oryza sativa Nipponbare reference genome using next generation sequence and optical map data.</title>
        <authorList>
            <person name="Kawahara Y."/>
            <person name="de la Bastide M."/>
            <person name="Hamilton J.P."/>
            <person name="Kanamori H."/>
            <person name="McCombie W.R."/>
            <person name="Ouyang S."/>
            <person name="Schwartz D.C."/>
            <person name="Tanaka T."/>
            <person name="Wu J."/>
            <person name="Zhou S."/>
            <person name="Childs K.L."/>
            <person name="Davidson R.M."/>
            <person name="Lin H."/>
            <person name="Quesada-Ocampo L."/>
            <person name="Vaillancourt B."/>
            <person name="Sakai H."/>
            <person name="Lee S.S."/>
            <person name="Kim J."/>
            <person name="Numa H."/>
            <person name="Itoh T."/>
            <person name="Buell C.R."/>
            <person name="Matsumoto T."/>
        </authorList>
    </citation>
    <scope>NUCLEOTIDE SEQUENCE [LARGE SCALE GENOMIC DNA]</scope>
    <source>
        <strain evidence="3">cv. Nipponbare</strain>
    </source>
</reference>
<feature type="non-terminal residue" evidence="2">
    <location>
        <position position="1"/>
    </location>
</feature>
<sequence>ISKNTHVKILFTNISSFSNALSASATAVTLYLSLWTFSLQPMIYGRGPAPARMMVPMVLPDGRLGYVL</sequence>
<keyword evidence="1" id="KW-1133">Transmembrane helix</keyword>
<keyword evidence="3" id="KW-1185">Reference proteome</keyword>
<organism evidence="2 3">
    <name type="scientific">Oryza sativa subsp. japonica</name>
    <name type="common">Rice</name>
    <dbReference type="NCBI Taxonomy" id="39947"/>
    <lineage>
        <taxon>Eukaryota</taxon>
        <taxon>Viridiplantae</taxon>
        <taxon>Streptophyta</taxon>
        <taxon>Embryophyta</taxon>
        <taxon>Tracheophyta</taxon>
        <taxon>Spermatophyta</taxon>
        <taxon>Magnoliopsida</taxon>
        <taxon>Liliopsida</taxon>
        <taxon>Poales</taxon>
        <taxon>Poaceae</taxon>
        <taxon>BOP clade</taxon>
        <taxon>Oryzoideae</taxon>
        <taxon>Oryzeae</taxon>
        <taxon>Oryzinae</taxon>
        <taxon>Oryza</taxon>
        <taxon>Oryza sativa</taxon>
    </lineage>
</organism>
<accession>A0A0N7KRG0</accession>
<feature type="transmembrane region" description="Helical" evidence="1">
    <location>
        <begin position="20"/>
        <end position="44"/>
    </location>
</feature>
<dbReference type="Proteomes" id="UP000059680">
    <property type="component" value="Chromosome 10"/>
</dbReference>
<dbReference type="InParanoid" id="A0A0N7KRG0"/>
<dbReference type="Gramene" id="Os10t0151366-00">
    <property type="protein sequence ID" value="Os10t0151366-00"/>
    <property type="gene ID" value="Os10g0151366"/>
</dbReference>
<evidence type="ECO:0000313" key="2">
    <source>
        <dbReference type="EMBL" id="BAT09914.1"/>
    </source>
</evidence>
<dbReference type="PaxDb" id="39947-A0A0N7KRG0"/>
<dbReference type="EMBL" id="AP014966">
    <property type="protein sequence ID" value="BAT09914.1"/>
    <property type="molecule type" value="Genomic_DNA"/>
</dbReference>
<keyword evidence="1" id="KW-0812">Transmembrane</keyword>
<proteinExistence type="predicted"/>
<gene>
    <name evidence="2" type="ordered locus">Os10g0151366</name>
    <name evidence="2" type="ORF">OSNPB_100151366</name>
</gene>
<protein>
    <submittedName>
        <fullName evidence="2">Os10g0151366 protein</fullName>
    </submittedName>
</protein>
<keyword evidence="1" id="KW-0472">Membrane</keyword>